<dbReference type="InterPro" id="IPR020617">
    <property type="entry name" value="Thiolase_C"/>
</dbReference>
<evidence type="ECO:0000259" key="7">
    <source>
        <dbReference type="Pfam" id="PF00108"/>
    </source>
</evidence>
<reference evidence="9 10" key="1">
    <citation type="submission" date="2020-08" db="EMBL/GenBank/DDBJ databases">
        <title>Genome public.</title>
        <authorList>
            <person name="Liu C."/>
            <person name="Sun Q."/>
        </authorList>
    </citation>
    <scope>NUCLEOTIDE SEQUENCE [LARGE SCALE GENOMIC DNA]</scope>
    <source>
        <strain evidence="9 10">NSJ-6</strain>
    </source>
</reference>
<accession>A0ABR7DEZ7</accession>
<sequence length="375" mass="40760">MSNVYILGGLRSPIGITNGIFKNILIEDLASKVIKDVIDKFKLKYIEEIVLGNSVGGGGNIARLCSLNADLNIPSYTIDMQCASSLESIAIGYSKIAAGLKDLILVGGVESTSMEPTRSYAKNHPKYSKNNKEYKVAKFSPENYDELVMIKGAERVAEKYEFTKEELDKYAIESHKKAMKARDSKVLSDIIAPINGIINDEGIRDNINERLLSKVKPILGKGNKITAGNSCLTHDGVAILVLCSEKYLKDNNIKGSFRIVDFEESAGNPDYSPEAALYSINVLLKSNNLTSDDISYFEVNEAFAVISALINKKYNINERLNIFGGALAYGHTYGASGGIITLHLLKALEVVKGKYGIASIASAGGLGVSMLIERI</sequence>
<name>A0ABR7DEZ7_9CLOT</name>
<comment type="caution">
    <text evidence="9">The sequence shown here is derived from an EMBL/GenBank/DDBJ whole genome shotgun (WGS) entry which is preliminary data.</text>
</comment>
<dbReference type="InterPro" id="IPR016039">
    <property type="entry name" value="Thiolase-like"/>
</dbReference>
<evidence type="ECO:0000256" key="6">
    <source>
        <dbReference type="RuleBase" id="RU003557"/>
    </source>
</evidence>
<feature type="domain" description="Thiolase N-terminal" evidence="7">
    <location>
        <begin position="4"/>
        <end position="245"/>
    </location>
</feature>
<evidence type="ECO:0000256" key="5">
    <source>
        <dbReference type="ARBA" id="ARBA00030755"/>
    </source>
</evidence>
<dbReference type="EC" id="2.3.1.9" evidence="2"/>
<proteinExistence type="inferred from homology"/>
<dbReference type="PANTHER" id="PTHR18919">
    <property type="entry name" value="ACETYL-COA C-ACYLTRANSFERASE"/>
    <property type="match status" value="1"/>
</dbReference>
<dbReference type="NCBIfam" id="TIGR01930">
    <property type="entry name" value="AcCoA-C-Actrans"/>
    <property type="match status" value="1"/>
</dbReference>
<gene>
    <name evidence="9" type="ORF">H8S20_10935</name>
</gene>
<dbReference type="EMBL" id="JACOOO010000022">
    <property type="protein sequence ID" value="MBC5629403.1"/>
    <property type="molecule type" value="Genomic_DNA"/>
</dbReference>
<dbReference type="PIRSF" id="PIRSF000429">
    <property type="entry name" value="Ac-CoA_Ac_transf"/>
    <property type="match status" value="1"/>
</dbReference>
<evidence type="ECO:0000256" key="2">
    <source>
        <dbReference type="ARBA" id="ARBA00012705"/>
    </source>
</evidence>
<comment type="similarity">
    <text evidence="1 6">Belongs to the thiolase-like superfamily. Thiolase family.</text>
</comment>
<dbReference type="Pfam" id="PF00108">
    <property type="entry name" value="Thiolase_N"/>
    <property type="match status" value="1"/>
</dbReference>
<evidence type="ECO:0000259" key="8">
    <source>
        <dbReference type="Pfam" id="PF02803"/>
    </source>
</evidence>
<keyword evidence="4 6" id="KW-0012">Acyltransferase</keyword>
<dbReference type="Gene3D" id="3.40.47.10">
    <property type="match status" value="1"/>
</dbReference>
<keyword evidence="10" id="KW-1185">Reference proteome</keyword>
<evidence type="ECO:0000256" key="1">
    <source>
        <dbReference type="ARBA" id="ARBA00010982"/>
    </source>
</evidence>
<dbReference type="Proteomes" id="UP000596929">
    <property type="component" value="Unassembled WGS sequence"/>
</dbReference>
<dbReference type="SUPFAM" id="SSF53901">
    <property type="entry name" value="Thiolase-like"/>
    <property type="match status" value="2"/>
</dbReference>
<dbReference type="CDD" id="cd00751">
    <property type="entry name" value="thiolase"/>
    <property type="match status" value="1"/>
</dbReference>
<evidence type="ECO:0000256" key="4">
    <source>
        <dbReference type="ARBA" id="ARBA00023315"/>
    </source>
</evidence>
<evidence type="ECO:0000256" key="3">
    <source>
        <dbReference type="ARBA" id="ARBA00022679"/>
    </source>
</evidence>
<dbReference type="InterPro" id="IPR002155">
    <property type="entry name" value="Thiolase"/>
</dbReference>
<evidence type="ECO:0000313" key="9">
    <source>
        <dbReference type="EMBL" id="MBC5629403.1"/>
    </source>
</evidence>
<keyword evidence="3 6" id="KW-0808">Transferase</keyword>
<dbReference type="RefSeq" id="WP_186860128.1">
    <property type="nucleotide sequence ID" value="NZ_JACOOO010000022.1"/>
</dbReference>
<feature type="domain" description="Thiolase C-terminal" evidence="8">
    <location>
        <begin position="258"/>
        <end position="374"/>
    </location>
</feature>
<dbReference type="InterPro" id="IPR020616">
    <property type="entry name" value="Thiolase_N"/>
</dbReference>
<dbReference type="Pfam" id="PF02803">
    <property type="entry name" value="Thiolase_C"/>
    <property type="match status" value="1"/>
</dbReference>
<protein>
    <recommendedName>
        <fullName evidence="2">acetyl-CoA C-acetyltransferase</fullName>
        <ecNumber evidence="2">2.3.1.9</ecNumber>
    </recommendedName>
    <alternativeName>
        <fullName evidence="5">Acetoacetyl-CoA thiolase</fullName>
    </alternativeName>
</protein>
<dbReference type="GO" id="GO:0003988">
    <property type="term" value="F:acetyl-CoA C-acyltransferase activity"/>
    <property type="evidence" value="ECO:0007669"/>
    <property type="project" value="UniProtKB-EC"/>
</dbReference>
<dbReference type="PANTHER" id="PTHR18919:SF107">
    <property type="entry name" value="ACETYL-COA ACETYLTRANSFERASE, CYTOSOLIC"/>
    <property type="match status" value="1"/>
</dbReference>
<organism evidence="9 10">
    <name type="scientific">Clostridium hominis</name>
    <dbReference type="NCBI Taxonomy" id="2763036"/>
    <lineage>
        <taxon>Bacteria</taxon>
        <taxon>Bacillati</taxon>
        <taxon>Bacillota</taxon>
        <taxon>Clostridia</taxon>
        <taxon>Eubacteriales</taxon>
        <taxon>Clostridiaceae</taxon>
        <taxon>Clostridium</taxon>
    </lineage>
</organism>
<evidence type="ECO:0000313" key="10">
    <source>
        <dbReference type="Proteomes" id="UP000596929"/>
    </source>
</evidence>